<dbReference type="EMBL" id="BMAW01072403">
    <property type="protein sequence ID" value="GFT82720.1"/>
    <property type="molecule type" value="Genomic_DNA"/>
</dbReference>
<dbReference type="PANTHER" id="PTHR47272:SF2">
    <property type="entry name" value="PIGGYBAC TRANSPOSABLE ELEMENT-DERIVED PROTEIN 3-LIKE"/>
    <property type="match status" value="1"/>
</dbReference>
<proteinExistence type="predicted"/>
<sequence>MGGVDLMDSFICRYFIRINSRKWTTRLFYRLLDMTMIHTSILYKNVSTMKGKYQEDIMKLADFRTELADTLFRYQSQSENKRGRPSTNSQR</sequence>
<accession>A0A8X6PVD9</accession>
<protein>
    <submittedName>
        <fullName evidence="1">Chimeric ERCC6-PGBD3 protein</fullName>
    </submittedName>
</protein>
<gene>
    <name evidence="1" type="primary">CSB-PGBD3</name>
    <name evidence="1" type="ORF">NPIL_484691</name>
</gene>
<evidence type="ECO:0000313" key="1">
    <source>
        <dbReference type="EMBL" id="GFT82720.1"/>
    </source>
</evidence>
<comment type="caution">
    <text evidence="1">The sequence shown here is derived from an EMBL/GenBank/DDBJ whole genome shotgun (WGS) entry which is preliminary data.</text>
</comment>
<organism evidence="1 2">
    <name type="scientific">Nephila pilipes</name>
    <name type="common">Giant wood spider</name>
    <name type="synonym">Nephila maculata</name>
    <dbReference type="NCBI Taxonomy" id="299642"/>
    <lineage>
        <taxon>Eukaryota</taxon>
        <taxon>Metazoa</taxon>
        <taxon>Ecdysozoa</taxon>
        <taxon>Arthropoda</taxon>
        <taxon>Chelicerata</taxon>
        <taxon>Arachnida</taxon>
        <taxon>Araneae</taxon>
        <taxon>Araneomorphae</taxon>
        <taxon>Entelegynae</taxon>
        <taxon>Araneoidea</taxon>
        <taxon>Nephilidae</taxon>
        <taxon>Nephila</taxon>
    </lineage>
</organism>
<dbReference type="AlphaFoldDB" id="A0A8X6PVD9"/>
<reference evidence="1" key="1">
    <citation type="submission" date="2020-08" db="EMBL/GenBank/DDBJ databases">
        <title>Multicomponent nature underlies the extraordinary mechanical properties of spider dragline silk.</title>
        <authorList>
            <person name="Kono N."/>
            <person name="Nakamura H."/>
            <person name="Mori M."/>
            <person name="Yoshida Y."/>
            <person name="Ohtoshi R."/>
            <person name="Malay A.D."/>
            <person name="Moran D.A.P."/>
            <person name="Tomita M."/>
            <person name="Numata K."/>
            <person name="Arakawa K."/>
        </authorList>
    </citation>
    <scope>NUCLEOTIDE SEQUENCE</scope>
</reference>
<name>A0A8X6PVD9_NEPPI</name>
<evidence type="ECO:0000313" key="2">
    <source>
        <dbReference type="Proteomes" id="UP000887013"/>
    </source>
</evidence>
<dbReference type="OrthoDB" id="6512594at2759"/>
<dbReference type="Proteomes" id="UP000887013">
    <property type="component" value="Unassembled WGS sequence"/>
</dbReference>
<dbReference type="PANTHER" id="PTHR47272">
    <property type="entry name" value="DDE_TNP_1_7 DOMAIN-CONTAINING PROTEIN"/>
    <property type="match status" value="1"/>
</dbReference>
<keyword evidence="2" id="KW-1185">Reference proteome</keyword>